<keyword evidence="3" id="KW-1185">Reference proteome</keyword>
<dbReference type="Proteomes" id="UP001054945">
    <property type="component" value="Unassembled WGS sequence"/>
</dbReference>
<reference evidence="2 3" key="1">
    <citation type="submission" date="2021-06" db="EMBL/GenBank/DDBJ databases">
        <title>Caerostris extrusa draft genome.</title>
        <authorList>
            <person name="Kono N."/>
            <person name="Arakawa K."/>
        </authorList>
    </citation>
    <scope>NUCLEOTIDE SEQUENCE [LARGE SCALE GENOMIC DNA]</scope>
</reference>
<dbReference type="EMBL" id="BPLR01012603">
    <property type="protein sequence ID" value="GIY55093.1"/>
    <property type="molecule type" value="Genomic_DNA"/>
</dbReference>
<comment type="caution">
    <text evidence="2">The sequence shown here is derived from an EMBL/GenBank/DDBJ whole genome shotgun (WGS) entry which is preliminary data.</text>
</comment>
<feature type="compositionally biased region" description="Polar residues" evidence="1">
    <location>
        <begin position="13"/>
        <end position="23"/>
    </location>
</feature>
<gene>
    <name evidence="2" type="ORF">CEXT_668471</name>
</gene>
<organism evidence="2 3">
    <name type="scientific">Caerostris extrusa</name>
    <name type="common">Bark spider</name>
    <name type="synonym">Caerostris bankana</name>
    <dbReference type="NCBI Taxonomy" id="172846"/>
    <lineage>
        <taxon>Eukaryota</taxon>
        <taxon>Metazoa</taxon>
        <taxon>Ecdysozoa</taxon>
        <taxon>Arthropoda</taxon>
        <taxon>Chelicerata</taxon>
        <taxon>Arachnida</taxon>
        <taxon>Araneae</taxon>
        <taxon>Araneomorphae</taxon>
        <taxon>Entelegynae</taxon>
        <taxon>Araneoidea</taxon>
        <taxon>Araneidae</taxon>
        <taxon>Caerostris</taxon>
    </lineage>
</organism>
<evidence type="ECO:0000256" key="1">
    <source>
        <dbReference type="SAM" id="MobiDB-lite"/>
    </source>
</evidence>
<accession>A0AAV4UBG9</accession>
<proteinExistence type="predicted"/>
<evidence type="ECO:0000313" key="2">
    <source>
        <dbReference type="EMBL" id="GIY55093.1"/>
    </source>
</evidence>
<dbReference type="AlphaFoldDB" id="A0AAV4UBG9"/>
<feature type="compositionally biased region" description="Basic and acidic residues" evidence="1">
    <location>
        <begin position="1"/>
        <end position="10"/>
    </location>
</feature>
<protein>
    <submittedName>
        <fullName evidence="2">Uncharacterized protein</fullName>
    </submittedName>
</protein>
<name>A0AAV4UBG9_CAEEX</name>
<feature type="region of interest" description="Disordered" evidence="1">
    <location>
        <begin position="1"/>
        <end position="23"/>
    </location>
</feature>
<evidence type="ECO:0000313" key="3">
    <source>
        <dbReference type="Proteomes" id="UP001054945"/>
    </source>
</evidence>
<sequence length="84" mass="9552">MRFRPYRDACAENGNSGSRNSDSTANKILISVLSAHNDFKSSNIFSRYKVHCVCGPTTVDGRNSHFLQLLLYVDRPQCIDWRLS</sequence>